<dbReference type="Gene3D" id="1.10.510.10">
    <property type="entry name" value="Transferase(Phosphotransferase) domain 1"/>
    <property type="match status" value="1"/>
</dbReference>
<dbReference type="InterPro" id="IPR012877">
    <property type="entry name" value="Dhs-27"/>
</dbReference>
<dbReference type="EMBL" id="UYYB01131720">
    <property type="protein sequence ID" value="VDM84634.1"/>
    <property type="molecule type" value="Genomic_DNA"/>
</dbReference>
<dbReference type="PANTHER" id="PTHR23020:SF8">
    <property type="entry name" value="CHK KINASE-LIKE DOMAIN-CONTAINING PROTEIN"/>
    <property type="match status" value="1"/>
</dbReference>
<dbReference type="SUPFAM" id="SSF56112">
    <property type="entry name" value="Protein kinase-like (PK-like)"/>
    <property type="match status" value="1"/>
</dbReference>
<dbReference type="PANTHER" id="PTHR23020">
    <property type="entry name" value="UNCHARACTERIZED NUCLEAR HORMONE RECEPTOR-RELATED"/>
    <property type="match status" value="1"/>
</dbReference>
<dbReference type="InterPro" id="IPR011009">
    <property type="entry name" value="Kinase-like_dom_sf"/>
</dbReference>
<dbReference type="AlphaFoldDB" id="A0A3P7K050"/>
<evidence type="ECO:0000313" key="1">
    <source>
        <dbReference type="EMBL" id="VDM84634.1"/>
    </source>
</evidence>
<dbReference type="Proteomes" id="UP000270094">
    <property type="component" value="Unassembled WGS sequence"/>
</dbReference>
<proteinExistence type="predicted"/>
<protein>
    <recommendedName>
        <fullName evidence="3">CHK kinase-like domain-containing protein</fullName>
    </recommendedName>
</protein>
<organism evidence="1 2">
    <name type="scientific">Strongylus vulgaris</name>
    <name type="common">Blood worm</name>
    <dbReference type="NCBI Taxonomy" id="40348"/>
    <lineage>
        <taxon>Eukaryota</taxon>
        <taxon>Metazoa</taxon>
        <taxon>Ecdysozoa</taxon>
        <taxon>Nematoda</taxon>
        <taxon>Chromadorea</taxon>
        <taxon>Rhabditida</taxon>
        <taxon>Rhabditina</taxon>
        <taxon>Rhabditomorpha</taxon>
        <taxon>Strongyloidea</taxon>
        <taxon>Strongylidae</taxon>
        <taxon>Strongylus</taxon>
    </lineage>
</organism>
<name>A0A3P7K050_STRVU</name>
<dbReference type="OrthoDB" id="5777157at2759"/>
<keyword evidence="2" id="KW-1185">Reference proteome</keyword>
<evidence type="ECO:0000313" key="2">
    <source>
        <dbReference type="Proteomes" id="UP000270094"/>
    </source>
</evidence>
<gene>
    <name evidence="1" type="ORF">SVUK_LOCUS19632</name>
</gene>
<dbReference type="InterPro" id="IPR052961">
    <property type="entry name" value="Oxido-Kinase-like_Enzymes"/>
</dbReference>
<sequence length="82" mass="9497">MFRDMYATAPELAPTGRILETMTEELVDLELTSTLNKELGMKDVFIHGDLWSGNLMWNETDKGLRLSRIVDYQVSQITYNRI</sequence>
<evidence type="ECO:0008006" key="3">
    <source>
        <dbReference type="Google" id="ProtNLM"/>
    </source>
</evidence>
<dbReference type="Pfam" id="PF07914">
    <property type="entry name" value="DUF1679"/>
    <property type="match status" value="1"/>
</dbReference>
<reference evidence="1 2" key="1">
    <citation type="submission" date="2018-11" db="EMBL/GenBank/DDBJ databases">
        <authorList>
            <consortium name="Pathogen Informatics"/>
        </authorList>
    </citation>
    <scope>NUCLEOTIDE SEQUENCE [LARGE SCALE GENOMIC DNA]</scope>
</reference>
<accession>A0A3P7K050</accession>